<sequence>MKDLKTYTLSDKELEHGFVQIYDFGTMKLHAYQTADAMADECFVLETGKNLVAIESPAFDVNIAEWKQYIGTLGKPLTDVLISAHPSGGKWYGDAKSHATSGAIQAITNGATKALTEQLGQAFGPGFNREIPPIDATLEPGANTVGGIIFEIIDAGDSYDIEIEAINAIYTHMLGADTHSILAGQDHMDAVLASLQNMQAKGYQLILSSHHRPEVQADVAAKIAYVKKVRELAAHSSGRDDFVAKVKEAYPDYAGLNYLDMTAGSLFP</sequence>
<name>A0A2L1GL05_9BACT</name>
<proteinExistence type="predicted"/>
<evidence type="ECO:0008006" key="3">
    <source>
        <dbReference type="Google" id="ProtNLM"/>
    </source>
</evidence>
<keyword evidence="2" id="KW-1185">Reference proteome</keyword>
<dbReference type="EMBL" id="CP021255">
    <property type="protein sequence ID" value="AVD70355.1"/>
    <property type="molecule type" value="Genomic_DNA"/>
</dbReference>
<dbReference type="KEGG" id="deo:CAY53_01670"/>
<gene>
    <name evidence="1" type="ORF">CAY53_01670</name>
</gene>
<protein>
    <recommendedName>
        <fullName evidence="3">Metallo-beta-lactamase domain-containing protein</fullName>
    </recommendedName>
</protein>
<dbReference type="RefSeq" id="WP_104935670.1">
    <property type="nucleotide sequence ID" value="NZ_CP021255.1"/>
</dbReference>
<evidence type="ECO:0000313" key="2">
    <source>
        <dbReference type="Proteomes" id="UP000239867"/>
    </source>
</evidence>
<organism evidence="1 2">
    <name type="scientific">Desulfobulbus oralis</name>
    <dbReference type="NCBI Taxonomy" id="1986146"/>
    <lineage>
        <taxon>Bacteria</taxon>
        <taxon>Pseudomonadati</taxon>
        <taxon>Thermodesulfobacteriota</taxon>
        <taxon>Desulfobulbia</taxon>
        <taxon>Desulfobulbales</taxon>
        <taxon>Desulfobulbaceae</taxon>
        <taxon>Desulfobulbus</taxon>
    </lineage>
</organism>
<evidence type="ECO:0000313" key="1">
    <source>
        <dbReference type="EMBL" id="AVD70355.1"/>
    </source>
</evidence>
<reference evidence="1 2" key="1">
    <citation type="journal article" date="2018" name="MBio">
        <title>Insights into the evolution of host association through the isolation and characterization of a novel human periodontal pathobiont, Desulfobulbus oralis.</title>
        <authorList>
            <person name="Cross K.L."/>
            <person name="Chirania P."/>
            <person name="Xiong W."/>
            <person name="Beall C.J."/>
            <person name="Elkins J.G."/>
            <person name="Giannone R.J."/>
            <person name="Griffen A.L."/>
            <person name="Guss A.M."/>
            <person name="Hettich R.L."/>
            <person name="Joshi S.S."/>
            <person name="Mokrzan E.M."/>
            <person name="Martin R.K."/>
            <person name="Zhulin I.B."/>
            <person name="Leys E.J."/>
            <person name="Podar M."/>
        </authorList>
    </citation>
    <scope>NUCLEOTIDE SEQUENCE [LARGE SCALE GENOMIC DNA]</scope>
    <source>
        <strain evidence="1 2">ORNL</strain>
    </source>
</reference>
<dbReference type="OrthoDB" id="361301at2"/>
<accession>A0A2L1GL05</accession>
<dbReference type="Proteomes" id="UP000239867">
    <property type="component" value="Chromosome"/>
</dbReference>
<dbReference type="AlphaFoldDB" id="A0A2L1GL05"/>